<evidence type="ECO:0000256" key="1">
    <source>
        <dbReference type="SAM" id="Phobius"/>
    </source>
</evidence>
<dbReference type="GO" id="GO:0042925">
    <property type="term" value="F:benzoate transmembrane transporter activity"/>
    <property type="evidence" value="ECO:0007669"/>
    <property type="project" value="InterPro"/>
</dbReference>
<keyword evidence="1" id="KW-0472">Membrane</keyword>
<feature type="transmembrane region" description="Helical" evidence="1">
    <location>
        <begin position="128"/>
        <end position="146"/>
    </location>
</feature>
<protein>
    <submittedName>
        <fullName evidence="2">Unannotated protein</fullName>
    </submittedName>
</protein>
<dbReference type="EMBL" id="CAEZXP010000012">
    <property type="protein sequence ID" value="CAB4711111.1"/>
    <property type="molecule type" value="Genomic_DNA"/>
</dbReference>
<feature type="transmembrane region" description="Helical" evidence="1">
    <location>
        <begin position="176"/>
        <end position="197"/>
    </location>
</feature>
<feature type="transmembrane region" description="Helical" evidence="1">
    <location>
        <begin position="101"/>
        <end position="121"/>
    </location>
</feature>
<sequence length="395" mass="39882">MSYPAFPVRRLASDFSLSAVAAGLIAVLVGYSSSVAIVFQAAKAVGATPAQTTSWLWALGIGMGVTCIGFALWFRRPVLTAWSTPGAALIASSHGLTIHQAIGAFVLSGALTVIVGATGLFARVMNRIPLALAAALLAGVLVRFGLDAATASASAPWIVVPMAAAYVAARLLIPRYAVLAVLAVGTLAALIDGTLSFSQVDISAARPEWTTPSFTIAAAIGLAVPLFIVTMASQNLPGVAVIRANGYEAPVSEAVTGTGVATVALAPFGGFAFNLAAISAAICAGPHAHHDPEKRYTAVVAAGVFYTVMGLLGGAVVGLLAAFPVELVEALAGLALVGTIATALATSFAEERMRDAAAITFLVTLSGVETAGIGSAFWGIVAGAVALSAQRLVRR</sequence>
<dbReference type="NCBIfam" id="TIGR00843">
    <property type="entry name" value="benE"/>
    <property type="match status" value="1"/>
</dbReference>
<evidence type="ECO:0000313" key="2">
    <source>
        <dbReference type="EMBL" id="CAB4711111.1"/>
    </source>
</evidence>
<reference evidence="2" key="1">
    <citation type="submission" date="2020-05" db="EMBL/GenBank/DDBJ databases">
        <authorList>
            <person name="Chiriac C."/>
            <person name="Salcher M."/>
            <person name="Ghai R."/>
            <person name="Kavagutti S V."/>
        </authorList>
    </citation>
    <scope>NUCLEOTIDE SEQUENCE</scope>
</reference>
<feature type="transmembrane region" description="Helical" evidence="1">
    <location>
        <begin position="299"/>
        <end position="324"/>
    </location>
</feature>
<keyword evidence="1" id="KW-0812">Transmembrane</keyword>
<name>A0A6J6QH10_9ZZZZ</name>
<keyword evidence="1" id="KW-1133">Transmembrane helix</keyword>
<feature type="transmembrane region" description="Helical" evidence="1">
    <location>
        <begin position="152"/>
        <end position="169"/>
    </location>
</feature>
<dbReference type="InterPro" id="IPR004711">
    <property type="entry name" value="Benzoate_Transporter"/>
</dbReference>
<dbReference type="PANTHER" id="PTHR30199:SF0">
    <property type="entry name" value="INNER MEMBRANE PROTEIN YDCO"/>
    <property type="match status" value="1"/>
</dbReference>
<dbReference type="PANTHER" id="PTHR30199">
    <property type="entry name" value="MFS FAMILY TRANSPORTER, PREDICTED SUBSTRATE BENZOATE"/>
    <property type="match status" value="1"/>
</dbReference>
<feature type="transmembrane region" description="Helical" evidence="1">
    <location>
        <begin position="209"/>
        <end position="229"/>
    </location>
</feature>
<feature type="transmembrane region" description="Helical" evidence="1">
    <location>
        <begin position="361"/>
        <end position="387"/>
    </location>
</feature>
<dbReference type="AlphaFoldDB" id="A0A6J6QH10"/>
<accession>A0A6J6QH10</accession>
<feature type="transmembrane region" description="Helical" evidence="1">
    <location>
        <begin position="54"/>
        <end position="74"/>
    </location>
</feature>
<dbReference type="GO" id="GO:0005886">
    <property type="term" value="C:plasma membrane"/>
    <property type="evidence" value="ECO:0007669"/>
    <property type="project" value="TreeGrafter"/>
</dbReference>
<organism evidence="2">
    <name type="scientific">freshwater metagenome</name>
    <dbReference type="NCBI Taxonomy" id="449393"/>
    <lineage>
        <taxon>unclassified sequences</taxon>
        <taxon>metagenomes</taxon>
        <taxon>ecological metagenomes</taxon>
    </lineage>
</organism>
<feature type="transmembrane region" description="Helical" evidence="1">
    <location>
        <begin position="330"/>
        <end position="349"/>
    </location>
</feature>
<feature type="transmembrane region" description="Helical" evidence="1">
    <location>
        <begin position="20"/>
        <end position="42"/>
    </location>
</feature>
<proteinExistence type="predicted"/>
<gene>
    <name evidence="2" type="ORF">UFOPK2399_02004</name>
</gene>
<dbReference type="Pfam" id="PF03594">
    <property type="entry name" value="BenE"/>
    <property type="match status" value="1"/>
</dbReference>